<dbReference type="GeneID" id="107109048"/>
<keyword evidence="6 10" id="KW-0812">Transmembrane</keyword>
<evidence type="ECO:0000256" key="2">
    <source>
        <dbReference type="ARBA" id="ARBA00004651"/>
    </source>
</evidence>
<dbReference type="PRINTS" id="PR01077">
    <property type="entry name" value="CLAUDIN"/>
</dbReference>
<dbReference type="RefSeq" id="XP_015265109.1">
    <property type="nucleotide sequence ID" value="XM_015409623.1"/>
</dbReference>
<sequence length="220" mass="23966">MACCALEILGLVLGLIGVSGSFAVTLMPQWKVTAFTGDTIVLFEIHWVGLWKNCISRMDGVRVCVNHKSTLALELSLGVSRGIMCTACALSVIAFLIAIPGMKCFKCLGNNEQTKNKMLLAAGIIFILTGIIVLIPVSWIAHIIIQDFYNPAIPNSQKYDLGEALYLGWTTSAFLISGGGILCSFCHRTKNTRRFLSPSSHRMNKPEHVKGKPASVCSYI</sequence>
<comment type="subcellular location">
    <subcellularLocation>
        <location evidence="1">Cell junction</location>
        <location evidence="1">Tight junction</location>
    </subcellularLocation>
    <subcellularLocation>
        <location evidence="2">Cell membrane</location>
        <topology evidence="2">Multi-pass membrane protein</topology>
    </subcellularLocation>
</comment>
<evidence type="ECO:0000313" key="11">
    <source>
        <dbReference type="Proteomes" id="UP000694871"/>
    </source>
</evidence>
<evidence type="ECO:0000313" key="12">
    <source>
        <dbReference type="RefSeq" id="XP_015265109.1"/>
    </source>
</evidence>
<gene>
    <name evidence="12" type="primary">LOC107109048</name>
</gene>
<keyword evidence="5" id="KW-1003">Cell membrane</keyword>
<feature type="transmembrane region" description="Helical" evidence="10">
    <location>
        <begin position="165"/>
        <end position="186"/>
    </location>
</feature>
<evidence type="ECO:0000256" key="8">
    <source>
        <dbReference type="ARBA" id="ARBA00022989"/>
    </source>
</evidence>
<keyword evidence="11" id="KW-1185">Reference proteome</keyword>
<keyword evidence="7" id="KW-0965">Cell junction</keyword>
<evidence type="ECO:0000256" key="5">
    <source>
        <dbReference type="ARBA" id="ARBA00022475"/>
    </source>
</evidence>
<keyword evidence="9 10" id="KW-0472">Membrane</keyword>
<reference evidence="12" key="1">
    <citation type="submission" date="2025-08" db="UniProtKB">
        <authorList>
            <consortium name="RefSeq"/>
        </authorList>
    </citation>
    <scope>IDENTIFICATION</scope>
</reference>
<evidence type="ECO:0000256" key="3">
    <source>
        <dbReference type="ARBA" id="ARBA00008295"/>
    </source>
</evidence>
<accession>A0ABM1JUH2</accession>
<dbReference type="PANTHER" id="PTHR12002">
    <property type="entry name" value="CLAUDIN"/>
    <property type="match status" value="1"/>
</dbReference>
<dbReference type="Gene3D" id="1.20.140.150">
    <property type="match status" value="1"/>
</dbReference>
<dbReference type="Pfam" id="PF00822">
    <property type="entry name" value="PMP22_Claudin"/>
    <property type="match status" value="1"/>
</dbReference>
<comment type="similarity">
    <text evidence="3">Belongs to the claudin family.</text>
</comment>
<evidence type="ECO:0000256" key="1">
    <source>
        <dbReference type="ARBA" id="ARBA00004435"/>
    </source>
</evidence>
<keyword evidence="4" id="KW-0796">Tight junction</keyword>
<dbReference type="Proteomes" id="UP000694871">
    <property type="component" value="Unplaced"/>
</dbReference>
<feature type="transmembrane region" description="Helical" evidence="10">
    <location>
        <begin position="119"/>
        <end position="145"/>
    </location>
</feature>
<feature type="transmembrane region" description="Helical" evidence="10">
    <location>
        <begin position="79"/>
        <end position="99"/>
    </location>
</feature>
<organism evidence="11 12">
    <name type="scientific">Gekko japonicus</name>
    <name type="common">Schlegel's Japanese gecko</name>
    <dbReference type="NCBI Taxonomy" id="146911"/>
    <lineage>
        <taxon>Eukaryota</taxon>
        <taxon>Metazoa</taxon>
        <taxon>Chordata</taxon>
        <taxon>Craniata</taxon>
        <taxon>Vertebrata</taxon>
        <taxon>Euteleostomi</taxon>
        <taxon>Lepidosauria</taxon>
        <taxon>Squamata</taxon>
        <taxon>Bifurcata</taxon>
        <taxon>Gekkota</taxon>
        <taxon>Gekkonidae</taxon>
        <taxon>Gekkoninae</taxon>
        <taxon>Gekko</taxon>
    </lineage>
</organism>
<keyword evidence="8 10" id="KW-1133">Transmembrane helix</keyword>
<evidence type="ECO:0000256" key="10">
    <source>
        <dbReference type="SAM" id="Phobius"/>
    </source>
</evidence>
<protein>
    <submittedName>
        <fullName evidence="12">Claudin-8-like</fullName>
    </submittedName>
</protein>
<evidence type="ECO:0000256" key="7">
    <source>
        <dbReference type="ARBA" id="ARBA00022949"/>
    </source>
</evidence>
<evidence type="ECO:0000256" key="9">
    <source>
        <dbReference type="ARBA" id="ARBA00023136"/>
    </source>
</evidence>
<dbReference type="InterPro" id="IPR004031">
    <property type="entry name" value="PMP22/EMP/MP20/Claudin"/>
</dbReference>
<evidence type="ECO:0000256" key="6">
    <source>
        <dbReference type="ARBA" id="ARBA00022692"/>
    </source>
</evidence>
<dbReference type="InterPro" id="IPR006187">
    <property type="entry name" value="Claudin"/>
</dbReference>
<proteinExistence type="inferred from homology"/>
<name>A0ABM1JUH2_GEKJA</name>
<evidence type="ECO:0000256" key="4">
    <source>
        <dbReference type="ARBA" id="ARBA00022427"/>
    </source>
</evidence>